<dbReference type="AlphaFoldDB" id="A0A9D4FCN6"/>
<gene>
    <name evidence="1" type="ORF">DPMN_150108</name>
</gene>
<reference evidence="1" key="1">
    <citation type="journal article" date="2019" name="bioRxiv">
        <title>The Genome of the Zebra Mussel, Dreissena polymorpha: A Resource for Invasive Species Research.</title>
        <authorList>
            <person name="McCartney M.A."/>
            <person name="Auch B."/>
            <person name="Kono T."/>
            <person name="Mallez S."/>
            <person name="Zhang Y."/>
            <person name="Obille A."/>
            <person name="Becker A."/>
            <person name="Abrahante J.E."/>
            <person name="Garbe J."/>
            <person name="Badalamenti J.P."/>
            <person name="Herman A."/>
            <person name="Mangelson H."/>
            <person name="Liachko I."/>
            <person name="Sullivan S."/>
            <person name="Sone E.D."/>
            <person name="Koren S."/>
            <person name="Silverstein K.A.T."/>
            <person name="Beckman K.B."/>
            <person name="Gohl D.M."/>
        </authorList>
    </citation>
    <scope>NUCLEOTIDE SEQUENCE</scope>
    <source>
        <strain evidence="1">Duluth1</strain>
        <tissue evidence="1">Whole animal</tissue>
    </source>
</reference>
<comment type="caution">
    <text evidence="1">The sequence shown here is derived from an EMBL/GenBank/DDBJ whole genome shotgun (WGS) entry which is preliminary data.</text>
</comment>
<evidence type="ECO:0000313" key="2">
    <source>
        <dbReference type="Proteomes" id="UP000828390"/>
    </source>
</evidence>
<accession>A0A9D4FCN6</accession>
<protein>
    <submittedName>
        <fullName evidence="1">Uncharacterized protein</fullName>
    </submittedName>
</protein>
<organism evidence="1 2">
    <name type="scientific">Dreissena polymorpha</name>
    <name type="common">Zebra mussel</name>
    <name type="synonym">Mytilus polymorpha</name>
    <dbReference type="NCBI Taxonomy" id="45954"/>
    <lineage>
        <taxon>Eukaryota</taxon>
        <taxon>Metazoa</taxon>
        <taxon>Spiralia</taxon>
        <taxon>Lophotrochozoa</taxon>
        <taxon>Mollusca</taxon>
        <taxon>Bivalvia</taxon>
        <taxon>Autobranchia</taxon>
        <taxon>Heteroconchia</taxon>
        <taxon>Euheterodonta</taxon>
        <taxon>Imparidentia</taxon>
        <taxon>Neoheterodontei</taxon>
        <taxon>Myida</taxon>
        <taxon>Dreissenoidea</taxon>
        <taxon>Dreissenidae</taxon>
        <taxon>Dreissena</taxon>
    </lineage>
</organism>
<dbReference type="Proteomes" id="UP000828390">
    <property type="component" value="Unassembled WGS sequence"/>
</dbReference>
<evidence type="ECO:0000313" key="1">
    <source>
        <dbReference type="EMBL" id="KAH3796539.1"/>
    </source>
</evidence>
<reference evidence="1" key="2">
    <citation type="submission" date="2020-11" db="EMBL/GenBank/DDBJ databases">
        <authorList>
            <person name="McCartney M.A."/>
            <person name="Auch B."/>
            <person name="Kono T."/>
            <person name="Mallez S."/>
            <person name="Becker A."/>
            <person name="Gohl D.M."/>
            <person name="Silverstein K.A.T."/>
            <person name="Koren S."/>
            <person name="Bechman K.B."/>
            <person name="Herman A."/>
            <person name="Abrahante J.E."/>
            <person name="Garbe J."/>
        </authorList>
    </citation>
    <scope>NUCLEOTIDE SEQUENCE</scope>
    <source>
        <strain evidence="1">Duluth1</strain>
        <tissue evidence="1">Whole animal</tissue>
    </source>
</reference>
<proteinExistence type="predicted"/>
<sequence length="78" mass="8875">MPRIFKKKANNFYAKGRTNVMMGKSFEYDSSVVQRSFVRLPGDDYQNPISQLNEVMTFQDVDESSKSAAATVQDKESD</sequence>
<dbReference type="EMBL" id="JAIWYP010000007">
    <property type="protein sequence ID" value="KAH3796539.1"/>
    <property type="molecule type" value="Genomic_DNA"/>
</dbReference>
<keyword evidence="2" id="KW-1185">Reference proteome</keyword>
<name>A0A9D4FCN6_DREPO</name>